<dbReference type="GO" id="GO:0016887">
    <property type="term" value="F:ATP hydrolysis activity"/>
    <property type="evidence" value="ECO:0007669"/>
    <property type="project" value="InterPro"/>
</dbReference>
<feature type="domain" description="ABC transporter" evidence="3">
    <location>
        <begin position="5"/>
        <end position="215"/>
    </location>
</feature>
<organism evidence="4 5">
    <name type="scientific">Corynebacterium mustelae</name>
    <dbReference type="NCBI Taxonomy" id="571915"/>
    <lineage>
        <taxon>Bacteria</taxon>
        <taxon>Bacillati</taxon>
        <taxon>Actinomycetota</taxon>
        <taxon>Actinomycetes</taxon>
        <taxon>Mycobacteriales</taxon>
        <taxon>Corynebacteriaceae</taxon>
        <taxon>Corynebacterium</taxon>
    </lineage>
</organism>
<keyword evidence="5" id="KW-1185">Reference proteome</keyword>
<dbReference type="Proteomes" id="UP000035199">
    <property type="component" value="Chromosome"/>
</dbReference>
<sequence length="215" mass="23252">MVERIKAVGVTKQVGPKSHARTLWKDLDLEVNSGEMVCITGASGSGKSTLLNCLGLLDTVEAGTISLNGTNVTGASERARMRMRRENIGYLFQDYALIDNDTVEQNVKIARTTKNKNALSVEDALEAVGLGGRGSEQVFQFSGGEQQRVAMARLLVRKPSIVLADEPTASLDRRNAAIILGHLRNLAHEGAAVVVVSHDPWVIEQCSRTKELKTA</sequence>
<reference evidence="5" key="2">
    <citation type="submission" date="2015-05" db="EMBL/GenBank/DDBJ databases">
        <title>Complete genome sequence of Corynebacterium mustelae DSM 45274, isolated from various tissues of a male ferret with lethal sepsis.</title>
        <authorList>
            <person name="Ruckert C."/>
            <person name="Albersmeier A."/>
            <person name="Winkler A."/>
            <person name="Tauch A."/>
        </authorList>
    </citation>
    <scope>NUCLEOTIDE SEQUENCE [LARGE SCALE GENOMIC DNA]</scope>
    <source>
        <strain evidence="5">DSM 45274</strain>
    </source>
</reference>
<name>A0A0G3H1P7_9CORY</name>
<dbReference type="Gene3D" id="3.40.50.300">
    <property type="entry name" value="P-loop containing nucleotide triphosphate hydrolases"/>
    <property type="match status" value="1"/>
</dbReference>
<accession>A0A0G3H1P7</accession>
<evidence type="ECO:0000313" key="4">
    <source>
        <dbReference type="EMBL" id="AKK07336.1"/>
    </source>
</evidence>
<dbReference type="OrthoDB" id="9778572at2"/>
<dbReference type="PANTHER" id="PTHR24220">
    <property type="entry name" value="IMPORT ATP-BINDING PROTEIN"/>
    <property type="match status" value="1"/>
</dbReference>
<dbReference type="PATRIC" id="fig|571915.4.peg.3271"/>
<dbReference type="PROSITE" id="PS50893">
    <property type="entry name" value="ABC_TRANSPORTER_2"/>
    <property type="match status" value="1"/>
</dbReference>
<proteinExistence type="predicted"/>
<keyword evidence="4" id="KW-0378">Hydrolase</keyword>
<evidence type="ECO:0000256" key="2">
    <source>
        <dbReference type="ARBA" id="ARBA00022840"/>
    </source>
</evidence>
<dbReference type="InterPro" id="IPR017871">
    <property type="entry name" value="ABC_transporter-like_CS"/>
</dbReference>
<dbReference type="InterPro" id="IPR027417">
    <property type="entry name" value="P-loop_NTPase"/>
</dbReference>
<dbReference type="PROSITE" id="PS00211">
    <property type="entry name" value="ABC_TRANSPORTER_1"/>
    <property type="match status" value="1"/>
</dbReference>
<evidence type="ECO:0000259" key="3">
    <source>
        <dbReference type="PROSITE" id="PS50893"/>
    </source>
</evidence>
<protein>
    <submittedName>
        <fullName evidence="4">ABC-type antimicrobial peptide transport system, ATPase component</fullName>
        <ecNumber evidence="4">3.6.3.-</ecNumber>
    </submittedName>
</protein>
<dbReference type="AlphaFoldDB" id="A0A0G3H1P7"/>
<dbReference type="KEGG" id="cmv:CMUST_15235"/>
<dbReference type="EMBL" id="CP011542">
    <property type="protein sequence ID" value="AKK07336.1"/>
    <property type="molecule type" value="Genomic_DNA"/>
</dbReference>
<keyword evidence="2" id="KW-0067">ATP-binding</keyword>
<dbReference type="SMART" id="SM00382">
    <property type="entry name" value="AAA"/>
    <property type="match status" value="1"/>
</dbReference>
<dbReference type="PANTHER" id="PTHR24220:SF86">
    <property type="entry name" value="ABC TRANSPORTER ABCH.1"/>
    <property type="match status" value="1"/>
</dbReference>
<dbReference type="InterPro" id="IPR015854">
    <property type="entry name" value="ABC_transpr_LolD-like"/>
</dbReference>
<evidence type="ECO:0000313" key="5">
    <source>
        <dbReference type="Proteomes" id="UP000035199"/>
    </source>
</evidence>
<dbReference type="Pfam" id="PF00005">
    <property type="entry name" value="ABC_tran"/>
    <property type="match status" value="1"/>
</dbReference>
<reference evidence="4 5" key="1">
    <citation type="journal article" date="2015" name="Genome Announc.">
        <title>Complete Genome Sequence of the Type Strain Corynebacterium mustelae DSM 45274, Isolated from Various Tissues of a Male Ferret with Lethal Sepsis.</title>
        <authorList>
            <person name="Ruckert C."/>
            <person name="Eimer J."/>
            <person name="Winkler A."/>
            <person name="Tauch A."/>
        </authorList>
    </citation>
    <scope>NUCLEOTIDE SEQUENCE [LARGE SCALE GENOMIC DNA]</scope>
    <source>
        <strain evidence="4 5">DSM 45274</strain>
    </source>
</reference>
<dbReference type="InterPro" id="IPR003593">
    <property type="entry name" value="AAA+_ATPase"/>
</dbReference>
<dbReference type="GO" id="GO:0005886">
    <property type="term" value="C:plasma membrane"/>
    <property type="evidence" value="ECO:0007669"/>
    <property type="project" value="TreeGrafter"/>
</dbReference>
<dbReference type="GO" id="GO:0022857">
    <property type="term" value="F:transmembrane transporter activity"/>
    <property type="evidence" value="ECO:0007669"/>
    <property type="project" value="TreeGrafter"/>
</dbReference>
<keyword evidence="1" id="KW-0547">Nucleotide-binding</keyword>
<dbReference type="EC" id="3.6.3.-" evidence="4"/>
<dbReference type="SUPFAM" id="SSF52540">
    <property type="entry name" value="P-loop containing nucleoside triphosphate hydrolases"/>
    <property type="match status" value="1"/>
</dbReference>
<dbReference type="GO" id="GO:0005524">
    <property type="term" value="F:ATP binding"/>
    <property type="evidence" value="ECO:0007669"/>
    <property type="project" value="UniProtKB-KW"/>
</dbReference>
<evidence type="ECO:0000256" key="1">
    <source>
        <dbReference type="ARBA" id="ARBA00022741"/>
    </source>
</evidence>
<gene>
    <name evidence="4" type="ORF">CMUST_15235</name>
</gene>
<dbReference type="RefSeq" id="WP_047263182.1">
    <property type="nucleotide sequence ID" value="NZ_CP011542.1"/>
</dbReference>
<dbReference type="InterPro" id="IPR003439">
    <property type="entry name" value="ABC_transporter-like_ATP-bd"/>
</dbReference>
<dbReference type="STRING" id="571915.CMUST_15235"/>